<evidence type="ECO:0000313" key="3">
    <source>
        <dbReference type="EMBL" id="SAL18521.1"/>
    </source>
</evidence>
<organism evidence="3 4">
    <name type="scientific">Caballeronia udeis</name>
    <dbReference type="NCBI Taxonomy" id="1232866"/>
    <lineage>
        <taxon>Bacteria</taxon>
        <taxon>Pseudomonadati</taxon>
        <taxon>Pseudomonadota</taxon>
        <taxon>Betaproteobacteria</taxon>
        <taxon>Burkholderiales</taxon>
        <taxon>Burkholderiaceae</taxon>
        <taxon>Caballeronia</taxon>
    </lineage>
</organism>
<evidence type="ECO:0000313" key="4">
    <source>
        <dbReference type="Proteomes" id="UP000054683"/>
    </source>
</evidence>
<dbReference type="RefSeq" id="WP_062082894.1">
    <property type="nucleotide sequence ID" value="NZ_FCOK02000004.1"/>
</dbReference>
<feature type="signal peptide" evidence="1">
    <location>
        <begin position="1"/>
        <end position="23"/>
    </location>
</feature>
<gene>
    <name evidence="3" type="ORF">AWB69_01088</name>
</gene>
<dbReference type="EMBL" id="FCOK02000004">
    <property type="protein sequence ID" value="SAL18521.1"/>
    <property type="molecule type" value="Genomic_DNA"/>
</dbReference>
<keyword evidence="1" id="KW-0732">Signal</keyword>
<dbReference type="AlphaFoldDB" id="A0A158FFQ0"/>
<dbReference type="Pfam" id="PF13670">
    <property type="entry name" value="PepSY_2"/>
    <property type="match status" value="1"/>
</dbReference>
<feature type="chain" id="PRO_5008501496" description="PepSY domain-containing protein" evidence="1">
    <location>
        <begin position="24"/>
        <end position="87"/>
    </location>
</feature>
<evidence type="ECO:0000259" key="2">
    <source>
        <dbReference type="Pfam" id="PF13670"/>
    </source>
</evidence>
<evidence type="ECO:0000256" key="1">
    <source>
        <dbReference type="SAM" id="SignalP"/>
    </source>
</evidence>
<dbReference type="OrthoDB" id="9134997at2"/>
<reference evidence="3 4" key="1">
    <citation type="submission" date="2016-01" db="EMBL/GenBank/DDBJ databases">
        <authorList>
            <person name="Oliw E.H."/>
        </authorList>
    </citation>
    <scope>NUCLEOTIDE SEQUENCE [LARGE SCALE GENOMIC DNA]</scope>
    <source>
        <strain evidence="3">LMG 27134</strain>
    </source>
</reference>
<protein>
    <recommendedName>
        <fullName evidence="2">PepSY domain-containing protein</fullName>
    </recommendedName>
</protein>
<dbReference type="Proteomes" id="UP000054683">
    <property type="component" value="Unassembled WGS sequence"/>
</dbReference>
<feature type="domain" description="PepSY" evidence="2">
    <location>
        <begin position="8"/>
        <end position="84"/>
    </location>
</feature>
<proteinExistence type="predicted"/>
<accession>A0A158FFQ0</accession>
<dbReference type="InterPro" id="IPR025711">
    <property type="entry name" value="PepSY"/>
</dbReference>
<name>A0A158FFQ0_9BURK</name>
<sequence>MLKKTCTAAVSVLVLAASSAAFARDQPGADWITKDAAIAKVKAQGYDAVRLKADDGRWEGEATKQGSFYEIHVDPHSGALTKNELKK</sequence>